<gene>
    <name evidence="3" type="ORF">GCM10018772_29580</name>
</gene>
<comment type="caution">
    <text evidence="3">The sequence shown here is derived from an EMBL/GenBank/DDBJ whole genome shotgun (WGS) entry which is preliminary data.</text>
</comment>
<evidence type="ECO:0000313" key="3">
    <source>
        <dbReference type="EMBL" id="GHF02929.1"/>
    </source>
</evidence>
<dbReference type="SUPFAM" id="SSF56112">
    <property type="entry name" value="Protein kinase-like (PK-like)"/>
    <property type="match status" value="1"/>
</dbReference>
<dbReference type="PANTHER" id="PTHR40086:SF1">
    <property type="entry name" value="CELL CYCLE REGULATOR CCRZ"/>
    <property type="match status" value="1"/>
</dbReference>
<evidence type="ECO:0000313" key="4">
    <source>
        <dbReference type="Proteomes" id="UP000630718"/>
    </source>
</evidence>
<dbReference type="EMBL" id="BNBI01000006">
    <property type="protein sequence ID" value="GHF02929.1"/>
    <property type="molecule type" value="Genomic_DNA"/>
</dbReference>
<evidence type="ECO:0000259" key="2">
    <source>
        <dbReference type="Pfam" id="PF01636"/>
    </source>
</evidence>
<dbReference type="InterPro" id="IPR052077">
    <property type="entry name" value="CcrZ_PhaseVar_Mediator"/>
</dbReference>
<feature type="region of interest" description="Disordered" evidence="1">
    <location>
        <begin position="366"/>
        <end position="395"/>
    </location>
</feature>
<dbReference type="Pfam" id="PF01636">
    <property type="entry name" value="APH"/>
    <property type="match status" value="1"/>
</dbReference>
<feature type="domain" description="Aminoglycoside phosphotransferase" evidence="2">
    <location>
        <begin position="63"/>
        <end position="277"/>
    </location>
</feature>
<name>A0A919AEQ5_9ACTN</name>
<keyword evidence="4" id="KW-1185">Reference proteome</keyword>
<dbReference type="AlphaFoldDB" id="A0A919AEQ5"/>
<dbReference type="PANTHER" id="PTHR40086">
    <property type="entry name" value="PHOSPHOTRANSFERASE YTMP-RELATED"/>
    <property type="match status" value="1"/>
</dbReference>
<evidence type="ECO:0000256" key="1">
    <source>
        <dbReference type="SAM" id="MobiDB-lite"/>
    </source>
</evidence>
<dbReference type="RefSeq" id="WP_190204718.1">
    <property type="nucleotide sequence ID" value="NZ_BNBI01000006.1"/>
</dbReference>
<reference evidence="3" key="1">
    <citation type="journal article" date="2014" name="Int. J. Syst. Evol. Microbiol.">
        <title>Complete genome sequence of Corynebacterium casei LMG S-19264T (=DSM 44701T), isolated from a smear-ripened cheese.</title>
        <authorList>
            <consortium name="US DOE Joint Genome Institute (JGI-PGF)"/>
            <person name="Walter F."/>
            <person name="Albersmeier A."/>
            <person name="Kalinowski J."/>
            <person name="Ruckert C."/>
        </authorList>
    </citation>
    <scope>NUCLEOTIDE SEQUENCE</scope>
    <source>
        <strain evidence="3">JCM 4477</strain>
    </source>
</reference>
<proteinExistence type="predicted"/>
<accession>A0A919AEQ5</accession>
<dbReference type="InterPro" id="IPR002575">
    <property type="entry name" value="Aminoglycoside_PTrfase"/>
</dbReference>
<feature type="region of interest" description="Disordered" evidence="1">
    <location>
        <begin position="1"/>
        <end position="43"/>
    </location>
</feature>
<sequence>MGDSASHRPFRRHSTSPGDRRALADPSETAHIPVGGHHNENTELPPARALAERHGLPPGATVLLRRRRADALPVVVRTWSEWRILEAAGVLRPYVPRVLEARADRTVLVYVPGTPLGEQYPDGTPVDSALVRELAKLLARTCLVERTALPPLPLEHPRDRTDSRGFLRALVTTHHRRIVCANWGVYGGLFEALGVPPQALAEWGERLPELTPRPFSLLHGDLHRDNVIVTPDGQPPLVAIDWELATYGDPLHDLAIHLVRMRYPAGQWEEVVGAWIAEMLRMRRAAVAGVTNDLWYYLEFERAQSLFPDVLRTVRRLNAPFGQAELDRAAADVTRALRVAAEPLWLPRVPDEDRVAEVLEEWAGTGGGRVRVSRSPGRDTRPRVPWPRLAEDGSA</sequence>
<organism evidence="3 4">
    <name type="scientific">Streptomyces fumanus</name>
    <dbReference type="NCBI Taxonomy" id="67302"/>
    <lineage>
        <taxon>Bacteria</taxon>
        <taxon>Bacillati</taxon>
        <taxon>Actinomycetota</taxon>
        <taxon>Actinomycetes</taxon>
        <taxon>Kitasatosporales</taxon>
        <taxon>Streptomycetaceae</taxon>
        <taxon>Streptomyces</taxon>
    </lineage>
</organism>
<dbReference type="Gene3D" id="3.90.1200.10">
    <property type="match status" value="1"/>
</dbReference>
<reference evidence="3" key="2">
    <citation type="submission" date="2020-09" db="EMBL/GenBank/DDBJ databases">
        <authorList>
            <person name="Sun Q."/>
            <person name="Ohkuma M."/>
        </authorList>
    </citation>
    <scope>NUCLEOTIDE SEQUENCE</scope>
    <source>
        <strain evidence="3">JCM 4477</strain>
    </source>
</reference>
<protein>
    <recommendedName>
        <fullName evidence="2">Aminoglycoside phosphotransferase domain-containing protein</fullName>
    </recommendedName>
</protein>
<dbReference type="Proteomes" id="UP000630718">
    <property type="component" value="Unassembled WGS sequence"/>
</dbReference>
<dbReference type="InterPro" id="IPR011009">
    <property type="entry name" value="Kinase-like_dom_sf"/>
</dbReference>